<dbReference type="InterPro" id="IPR050515">
    <property type="entry name" value="Beta-lactam/transpept"/>
</dbReference>
<proteinExistence type="predicted"/>
<keyword evidence="2" id="KW-0121">Carboxypeptidase</keyword>
<dbReference type="SUPFAM" id="SSF56601">
    <property type="entry name" value="beta-lactamase/transpeptidase-like"/>
    <property type="match status" value="1"/>
</dbReference>
<dbReference type="Pfam" id="PF00905">
    <property type="entry name" value="Transpeptidase"/>
    <property type="match status" value="1"/>
</dbReference>
<dbReference type="Gene3D" id="3.30.450.330">
    <property type="match status" value="1"/>
</dbReference>
<dbReference type="InterPro" id="IPR001460">
    <property type="entry name" value="PCN-bd_Tpept"/>
</dbReference>
<evidence type="ECO:0000259" key="6">
    <source>
        <dbReference type="Pfam" id="PF03717"/>
    </source>
</evidence>
<keyword evidence="3 4" id="KW-0472">Membrane</keyword>
<dbReference type="InterPro" id="IPR012338">
    <property type="entry name" value="Beta-lactam/transpept-like"/>
</dbReference>
<feature type="transmembrane region" description="Helical" evidence="4">
    <location>
        <begin position="50"/>
        <end position="73"/>
    </location>
</feature>
<evidence type="ECO:0000256" key="1">
    <source>
        <dbReference type="ARBA" id="ARBA00004370"/>
    </source>
</evidence>
<accession>A0ABY4W003</accession>
<organism evidence="7 8">
    <name type="scientific">Sneathiella marina</name>
    <dbReference type="NCBI Taxonomy" id="2950108"/>
    <lineage>
        <taxon>Bacteria</taxon>
        <taxon>Pseudomonadati</taxon>
        <taxon>Pseudomonadota</taxon>
        <taxon>Alphaproteobacteria</taxon>
        <taxon>Sneathiellales</taxon>
        <taxon>Sneathiellaceae</taxon>
        <taxon>Sneathiella</taxon>
    </lineage>
</organism>
<keyword evidence="2" id="KW-0378">Hydrolase</keyword>
<dbReference type="InterPro" id="IPR036138">
    <property type="entry name" value="PBP_dimer_sf"/>
</dbReference>
<dbReference type="Pfam" id="PF03717">
    <property type="entry name" value="PBP_dimer"/>
    <property type="match status" value="1"/>
</dbReference>
<dbReference type="RefSeq" id="WP_251933289.1">
    <property type="nucleotide sequence ID" value="NZ_CP098747.1"/>
</dbReference>
<evidence type="ECO:0000313" key="7">
    <source>
        <dbReference type="EMBL" id="USG60408.1"/>
    </source>
</evidence>
<evidence type="ECO:0000256" key="2">
    <source>
        <dbReference type="ARBA" id="ARBA00022645"/>
    </source>
</evidence>
<gene>
    <name evidence="7" type="ORF">NBZ79_14645</name>
</gene>
<dbReference type="PANTHER" id="PTHR30627:SF1">
    <property type="entry name" value="PEPTIDOGLYCAN D,D-TRANSPEPTIDASE FTSI"/>
    <property type="match status" value="1"/>
</dbReference>
<reference evidence="7" key="1">
    <citation type="submission" date="2022-06" db="EMBL/GenBank/DDBJ databases">
        <title>Sneathiella actinostolidae sp. nov., isolated from a sea anemonein the Western Pacific Ocean.</title>
        <authorList>
            <person name="Wei M.J."/>
        </authorList>
    </citation>
    <scope>NUCLEOTIDE SEQUENCE</scope>
    <source>
        <strain evidence="7">PHK-P5</strain>
    </source>
</reference>
<evidence type="ECO:0000313" key="8">
    <source>
        <dbReference type="Proteomes" id="UP001056291"/>
    </source>
</evidence>
<dbReference type="Gene3D" id="3.40.710.10">
    <property type="entry name" value="DD-peptidase/beta-lactamase superfamily"/>
    <property type="match status" value="1"/>
</dbReference>
<keyword evidence="2" id="KW-0645">Protease</keyword>
<dbReference type="Proteomes" id="UP001056291">
    <property type="component" value="Chromosome"/>
</dbReference>
<evidence type="ECO:0000259" key="5">
    <source>
        <dbReference type="Pfam" id="PF00905"/>
    </source>
</evidence>
<keyword evidence="8" id="KW-1185">Reference proteome</keyword>
<protein>
    <submittedName>
        <fullName evidence="7">Penicillin-binding protein 2</fullName>
    </submittedName>
</protein>
<dbReference type="Gene3D" id="3.90.1310.10">
    <property type="entry name" value="Penicillin-binding protein 2a (Domain 2)"/>
    <property type="match status" value="1"/>
</dbReference>
<evidence type="ECO:0000256" key="3">
    <source>
        <dbReference type="ARBA" id="ARBA00023136"/>
    </source>
</evidence>
<dbReference type="EMBL" id="CP098747">
    <property type="protein sequence ID" value="USG60408.1"/>
    <property type="molecule type" value="Genomic_DNA"/>
</dbReference>
<feature type="domain" description="Penicillin-binding protein transpeptidase" evidence="5">
    <location>
        <begin position="264"/>
        <end position="540"/>
    </location>
</feature>
<comment type="subcellular location">
    <subcellularLocation>
        <location evidence="1">Membrane</location>
    </subcellularLocation>
</comment>
<sequence length="598" mass="64950">MSELTWLSKSHRPRLNLKNPLNAHKSDDNNVALRLEGSAKETLEQGRNRLVMAGVIFAFCFVILAGRLVGLALSGDGDTARAFPEKSNQKPVAFSDGMRAEIRDRNGVLLATTLKTASLFAEPKNVMDRQELASKLSRVLDDMSEAMILSKLSSAKNFVWLKRNLTPTQQYRINALGVPGLHFKEEEKRFYPMGALVSHLLGYTDLDNLGIAGVEKYFNGQLSGSKETAASELNLSIDVRIQHAMRDELTRHMSMFQAIGAAGLVMDVKTGEILAMVSLPDFDPNRPNDFSSDSKFNKVSLGVYEMGSTFKTFTTAMALDAGTIGLHGGYDATKPIKKAGFLIRDDHPKKRWLSVPEIYMYSSNIGTAKMAIDVGPKNHKAFLGKLGLLEKPSIELPEVGAPILPPRWNSLETMTISYGHGLSVSPLQLSAGVSAVVNGGAYINPTVIRRDPAVGIVARQVIKTKTSDTMRKLMRLVVEQGTGSKAAAKGYLVGGKTGTAEKVEGGRYKRSAVVTSFVSAFPMNDPRYVVLAVMDEPKGNAKTHGFRGAGWTAAPIVGRLVARIGPILGIAPVEEESEKVKRAMFVPINSKGKKVASF</sequence>
<dbReference type="InterPro" id="IPR005311">
    <property type="entry name" value="PBP_dimer"/>
</dbReference>
<keyword evidence="4" id="KW-0812">Transmembrane</keyword>
<dbReference type="SUPFAM" id="SSF56519">
    <property type="entry name" value="Penicillin binding protein dimerisation domain"/>
    <property type="match status" value="1"/>
</dbReference>
<feature type="domain" description="Penicillin-binding protein dimerisation" evidence="6">
    <location>
        <begin position="97"/>
        <end position="230"/>
    </location>
</feature>
<name>A0ABY4W003_9PROT</name>
<dbReference type="PANTHER" id="PTHR30627">
    <property type="entry name" value="PEPTIDOGLYCAN D,D-TRANSPEPTIDASE"/>
    <property type="match status" value="1"/>
</dbReference>
<evidence type="ECO:0000256" key="4">
    <source>
        <dbReference type="SAM" id="Phobius"/>
    </source>
</evidence>
<keyword evidence="4" id="KW-1133">Transmembrane helix</keyword>